<dbReference type="Proteomes" id="UP000288216">
    <property type="component" value="Unassembled WGS sequence"/>
</dbReference>
<proteinExistence type="inferred from homology"/>
<comment type="similarity">
    <text evidence="2">Belongs to the AB hydrolase superfamily. AB hydrolase 4 family.</text>
</comment>
<dbReference type="ESTHER" id="scyto-a0a401q2n8">
    <property type="family name" value="abh_upf0017"/>
</dbReference>
<keyword evidence="12" id="KW-1185">Reference proteome</keyword>
<dbReference type="GO" id="GO:0005576">
    <property type="term" value="C:extracellular region"/>
    <property type="evidence" value="ECO:0007669"/>
    <property type="project" value="UniProtKB-SubCell"/>
</dbReference>
<dbReference type="STRING" id="75743.A0A401Q2N8"/>
<evidence type="ECO:0000256" key="2">
    <source>
        <dbReference type="ARBA" id="ARBA00010884"/>
    </source>
</evidence>
<keyword evidence="10" id="KW-0472">Membrane</keyword>
<comment type="function">
    <text evidence="6">May regulate adipocyte lipolysis and liver lipid accumulation.</text>
</comment>
<comment type="subcellular location">
    <subcellularLocation>
        <location evidence="1">Secreted</location>
    </subcellularLocation>
</comment>
<comment type="caution">
    <text evidence="11">The sequence shown here is derived from an EMBL/GenBank/DDBJ whole genome shotgun (WGS) entry which is preliminary data.</text>
</comment>
<evidence type="ECO:0000313" key="12">
    <source>
        <dbReference type="Proteomes" id="UP000288216"/>
    </source>
</evidence>
<evidence type="ECO:0000256" key="10">
    <source>
        <dbReference type="SAM" id="Phobius"/>
    </source>
</evidence>
<evidence type="ECO:0000256" key="8">
    <source>
        <dbReference type="ARBA" id="ARBA00072863"/>
    </source>
</evidence>
<evidence type="ECO:0000256" key="9">
    <source>
        <dbReference type="ARBA" id="ARBA00082877"/>
    </source>
</evidence>
<dbReference type="PANTHER" id="PTHR10794">
    <property type="entry name" value="ABHYDROLASE DOMAIN-CONTAINING PROTEIN"/>
    <property type="match status" value="1"/>
</dbReference>
<evidence type="ECO:0000313" key="11">
    <source>
        <dbReference type="EMBL" id="GCB79628.1"/>
    </source>
</evidence>
<keyword evidence="3" id="KW-0964">Secreted</keyword>
<organism evidence="11 12">
    <name type="scientific">Scyliorhinus torazame</name>
    <name type="common">Cloudy catshark</name>
    <name type="synonym">Catulus torazame</name>
    <dbReference type="NCBI Taxonomy" id="75743"/>
    <lineage>
        <taxon>Eukaryota</taxon>
        <taxon>Metazoa</taxon>
        <taxon>Chordata</taxon>
        <taxon>Craniata</taxon>
        <taxon>Vertebrata</taxon>
        <taxon>Chondrichthyes</taxon>
        <taxon>Elasmobranchii</taxon>
        <taxon>Galeomorphii</taxon>
        <taxon>Galeoidea</taxon>
        <taxon>Carcharhiniformes</taxon>
        <taxon>Scyliorhinidae</taxon>
        <taxon>Scyliorhinus</taxon>
    </lineage>
</organism>
<dbReference type="InterPro" id="IPR050960">
    <property type="entry name" value="AB_hydrolase_4_sf"/>
</dbReference>
<keyword evidence="10" id="KW-1133">Transmembrane helix</keyword>
<sequence>MRPCSRKEGTSLTGSLLAFWIRFPVVVTASAVSWHFAMPLWGPSVCIVSLAVLYLVARLYFGQSLKDRFHWRSRCARNQGGGDVPKLVCKPSALAKYLLKTCLTFTSEWQTQWIWRKLPHLQTVWNVIWPPGAAVHFVRDYLQLADEGLVALDWAVPSTSSRRRASSNSPAPIILVIPNSFGKITRNLVKLCASALDNGHRPVIFNRRCQNGSLLTTLKLQQFGDPSDLREAVRYIRYKHPSARLFTVSESTGAGLLLSYLGECGSSSYVTSAACISPVFRYQEWFETGPPWLYHWFLLFYQKTWLSRYATVLGEIIDMEKLFATRTLREMEEILFCQTKKSIPCWDLYWEKNDPLRDVDEVAVPVLCICSQDDPCRGDTDTTLPFELFETNPHFFLLLTKHGGHCGFLKNRSSVWSHEVLLEYFKSVSEFFMTEERTKSFSKRKYVGAANSMSYKCGRGNSFKRDSFCSHNIHDIFNWQRSYTR</sequence>
<keyword evidence="4" id="KW-0597">Phosphoprotein</keyword>
<protein>
    <recommendedName>
        <fullName evidence="8">Protein ABHD15</fullName>
    </recommendedName>
    <alternativeName>
        <fullName evidence="9">Alpha/beta hydrolase domain-containing protein 15</fullName>
    </alternativeName>
</protein>
<dbReference type="FunFam" id="3.40.50.1820:FF:000103">
    <property type="entry name" value="Abhydrolase domain-containing 15"/>
    <property type="match status" value="1"/>
</dbReference>
<evidence type="ECO:0000256" key="3">
    <source>
        <dbReference type="ARBA" id="ARBA00022525"/>
    </source>
</evidence>
<name>A0A401Q2N8_SCYTO</name>
<dbReference type="AlphaFoldDB" id="A0A401Q2N8"/>
<dbReference type="OrthoDB" id="247542at2759"/>
<keyword evidence="10" id="KW-0812">Transmembrane</keyword>
<dbReference type="InterPro" id="IPR029058">
    <property type="entry name" value="AB_hydrolase_fold"/>
</dbReference>
<evidence type="ECO:0000256" key="1">
    <source>
        <dbReference type="ARBA" id="ARBA00004613"/>
    </source>
</evidence>
<dbReference type="PANTHER" id="PTHR10794:SF93">
    <property type="entry name" value="SERINE AMINOPEPTIDASE S33 DOMAIN-CONTAINING PROTEIN"/>
    <property type="match status" value="1"/>
</dbReference>
<evidence type="ECO:0000256" key="5">
    <source>
        <dbReference type="ARBA" id="ARBA00022729"/>
    </source>
</evidence>
<dbReference type="SUPFAM" id="SSF53474">
    <property type="entry name" value="alpha/beta-Hydrolases"/>
    <property type="match status" value="1"/>
</dbReference>
<dbReference type="Gene3D" id="3.40.50.1820">
    <property type="entry name" value="alpha/beta hydrolase"/>
    <property type="match status" value="1"/>
</dbReference>
<accession>A0A401Q2N8</accession>
<evidence type="ECO:0000256" key="7">
    <source>
        <dbReference type="ARBA" id="ARBA00066099"/>
    </source>
</evidence>
<dbReference type="OMA" id="FENGLCW"/>
<reference evidence="11 12" key="1">
    <citation type="journal article" date="2018" name="Nat. Ecol. Evol.">
        <title>Shark genomes provide insights into elasmobranch evolution and the origin of vertebrates.</title>
        <authorList>
            <person name="Hara Y"/>
            <person name="Yamaguchi K"/>
            <person name="Onimaru K"/>
            <person name="Kadota M"/>
            <person name="Koyanagi M"/>
            <person name="Keeley SD"/>
            <person name="Tatsumi K"/>
            <person name="Tanaka K"/>
            <person name="Motone F"/>
            <person name="Kageyama Y"/>
            <person name="Nozu R"/>
            <person name="Adachi N"/>
            <person name="Nishimura O"/>
            <person name="Nakagawa R"/>
            <person name="Tanegashima C"/>
            <person name="Kiyatake I"/>
            <person name="Matsumoto R"/>
            <person name="Murakumo K"/>
            <person name="Nishida K"/>
            <person name="Terakita A"/>
            <person name="Kuratani S"/>
            <person name="Sato K"/>
            <person name="Hyodo S Kuraku.S."/>
        </authorList>
    </citation>
    <scope>NUCLEOTIDE SEQUENCE [LARGE SCALE GENOMIC DNA]</scope>
</reference>
<dbReference type="GO" id="GO:0034338">
    <property type="term" value="F:short-chain carboxylesterase activity"/>
    <property type="evidence" value="ECO:0007669"/>
    <property type="project" value="TreeGrafter"/>
</dbReference>
<comment type="subunit">
    <text evidence="7">Interacts with PDE3B; this interaction regulates PDE3B's stability and expression and, thereby, impacts the antilipolytic action of insulin.</text>
</comment>
<dbReference type="EMBL" id="BFAA01009409">
    <property type="protein sequence ID" value="GCB79628.1"/>
    <property type="molecule type" value="Genomic_DNA"/>
</dbReference>
<keyword evidence="5" id="KW-0732">Signal</keyword>
<gene>
    <name evidence="11" type="ORF">scyTo_0016014</name>
</gene>
<feature type="transmembrane region" description="Helical" evidence="10">
    <location>
        <begin position="12"/>
        <end position="34"/>
    </location>
</feature>
<dbReference type="GO" id="GO:0047372">
    <property type="term" value="F:monoacylglycerol lipase activity"/>
    <property type="evidence" value="ECO:0007669"/>
    <property type="project" value="TreeGrafter"/>
</dbReference>
<feature type="transmembrane region" description="Helical" evidence="10">
    <location>
        <begin position="40"/>
        <end position="61"/>
    </location>
</feature>
<evidence type="ECO:0000256" key="4">
    <source>
        <dbReference type="ARBA" id="ARBA00022553"/>
    </source>
</evidence>
<evidence type="ECO:0000256" key="6">
    <source>
        <dbReference type="ARBA" id="ARBA00053358"/>
    </source>
</evidence>